<name>A0AA41QQG0_9HYPH</name>
<protein>
    <submittedName>
        <fullName evidence="1">Uncharacterized protein</fullName>
    </submittedName>
</protein>
<keyword evidence="2" id="KW-1185">Reference proteome</keyword>
<gene>
    <name evidence="1" type="ORF">ML536_20025</name>
</gene>
<dbReference type="RefSeq" id="WP_281737091.1">
    <property type="nucleotide sequence ID" value="NZ_JAKETQ010000004.1"/>
</dbReference>
<reference evidence="1" key="1">
    <citation type="submission" date="2022-03" db="EMBL/GenBank/DDBJ databases">
        <title>The complete genome sequence of a Methyloterrigena soli.</title>
        <authorList>
            <person name="Zi Z."/>
        </authorList>
    </citation>
    <scope>NUCLEOTIDE SEQUENCE</scope>
    <source>
        <strain evidence="1">M48</strain>
    </source>
</reference>
<sequence length="57" mass="6556">MKPFAALRLTINRPFAGPECWEINIPADPQVNAEQFKQDTVHALEQIRGKLREQLPQ</sequence>
<dbReference type="Proteomes" id="UP001156140">
    <property type="component" value="Unassembled WGS sequence"/>
</dbReference>
<proteinExistence type="predicted"/>
<comment type="caution">
    <text evidence="1">The sequence shown here is derived from an EMBL/GenBank/DDBJ whole genome shotgun (WGS) entry which is preliminary data.</text>
</comment>
<evidence type="ECO:0000313" key="1">
    <source>
        <dbReference type="EMBL" id="MCI0129127.1"/>
    </source>
</evidence>
<dbReference type="AlphaFoldDB" id="A0AA41QQG0"/>
<evidence type="ECO:0000313" key="2">
    <source>
        <dbReference type="Proteomes" id="UP001156140"/>
    </source>
</evidence>
<organism evidence="1 2">
    <name type="scientific">Paradevosia shaoguanensis</name>
    <dbReference type="NCBI Taxonomy" id="1335043"/>
    <lineage>
        <taxon>Bacteria</taxon>
        <taxon>Pseudomonadati</taxon>
        <taxon>Pseudomonadota</taxon>
        <taxon>Alphaproteobacteria</taxon>
        <taxon>Hyphomicrobiales</taxon>
        <taxon>Devosiaceae</taxon>
        <taxon>Paradevosia</taxon>
    </lineage>
</organism>
<dbReference type="EMBL" id="JALAZD010000004">
    <property type="protein sequence ID" value="MCI0129127.1"/>
    <property type="molecule type" value="Genomic_DNA"/>
</dbReference>
<accession>A0AA41QQG0</accession>